<keyword evidence="1" id="KW-0193">Cuticle</keyword>
<keyword evidence="2" id="KW-0732">Signal</keyword>
<dbReference type="GO" id="GO:0062129">
    <property type="term" value="C:chitin-based extracellular matrix"/>
    <property type="evidence" value="ECO:0007669"/>
    <property type="project" value="TreeGrafter"/>
</dbReference>
<feature type="signal peptide" evidence="2">
    <location>
        <begin position="1"/>
        <end position="20"/>
    </location>
</feature>
<reference evidence="3 4" key="1">
    <citation type="journal article" date="2018" name="Nat. Ecol. Evol.">
        <title>Genomic signatures of mitonuclear coevolution across populations of Tigriopus californicus.</title>
        <authorList>
            <person name="Barreto F.S."/>
            <person name="Watson E.T."/>
            <person name="Lima T.G."/>
            <person name="Willett C.S."/>
            <person name="Edmands S."/>
            <person name="Li W."/>
            <person name="Burton R.S."/>
        </authorList>
    </citation>
    <scope>NUCLEOTIDE SEQUENCE [LARGE SCALE GENOMIC DNA]</scope>
    <source>
        <strain evidence="3 4">San Diego</strain>
    </source>
</reference>
<dbReference type="STRING" id="6832.A0A553PL74"/>
<organism evidence="3 4">
    <name type="scientific">Tigriopus californicus</name>
    <name type="common">Marine copepod</name>
    <dbReference type="NCBI Taxonomy" id="6832"/>
    <lineage>
        <taxon>Eukaryota</taxon>
        <taxon>Metazoa</taxon>
        <taxon>Ecdysozoa</taxon>
        <taxon>Arthropoda</taxon>
        <taxon>Crustacea</taxon>
        <taxon>Multicrustacea</taxon>
        <taxon>Hexanauplia</taxon>
        <taxon>Copepoda</taxon>
        <taxon>Harpacticoida</taxon>
        <taxon>Harpacticidae</taxon>
        <taxon>Tigriopus</taxon>
    </lineage>
</organism>
<feature type="chain" id="PRO_5021886155" description="Cuticle protein 7" evidence="2">
    <location>
        <begin position="21"/>
        <end position="238"/>
    </location>
</feature>
<evidence type="ECO:0000313" key="3">
    <source>
        <dbReference type="EMBL" id="TRY78441.1"/>
    </source>
</evidence>
<dbReference type="PANTHER" id="PTHR10380:SF196">
    <property type="entry name" value="CUTICULAR PROTEIN 72EA"/>
    <property type="match status" value="1"/>
</dbReference>
<evidence type="ECO:0008006" key="5">
    <source>
        <dbReference type="Google" id="ProtNLM"/>
    </source>
</evidence>
<dbReference type="PROSITE" id="PS51155">
    <property type="entry name" value="CHIT_BIND_RR_2"/>
    <property type="match status" value="1"/>
</dbReference>
<accession>A0A553PL74</accession>
<dbReference type="Pfam" id="PF00379">
    <property type="entry name" value="Chitin_bind_4"/>
    <property type="match status" value="1"/>
</dbReference>
<proteinExistence type="predicted"/>
<dbReference type="Proteomes" id="UP000318571">
    <property type="component" value="Chromosome 11"/>
</dbReference>
<evidence type="ECO:0000313" key="4">
    <source>
        <dbReference type="Proteomes" id="UP000318571"/>
    </source>
</evidence>
<comment type="caution">
    <text evidence="3">The sequence shown here is derived from an EMBL/GenBank/DDBJ whole genome shotgun (WGS) entry which is preliminary data.</text>
</comment>
<gene>
    <name evidence="3" type="ORF">TCAL_14398</name>
</gene>
<sequence length="238" mass="24659">MNALIVLSSVLAAATAGIIASPYAAGLPYAAGYLPYGYNAPPSLTAVPPLPWLPLHPCCPVSSQYQAQDEFGNLNYGYANINSAKQEVGNAYGGVTGSYSYVDANGIQQRVDYIADDLGFLAPEAVEDTAEVAEAKAKFFEAFEEAKNRDKRSVVAPLATAYNTALPYAAPYAAALPYSAGYGYGLPYASAYGLYAPPTPYGLNYPAVAAAAPLPYAAPATVGVSAPLPARPSLPPSS</sequence>
<dbReference type="EMBL" id="VCGU01000003">
    <property type="protein sequence ID" value="TRY78441.1"/>
    <property type="molecule type" value="Genomic_DNA"/>
</dbReference>
<evidence type="ECO:0000256" key="2">
    <source>
        <dbReference type="SAM" id="SignalP"/>
    </source>
</evidence>
<dbReference type="GO" id="GO:0008010">
    <property type="term" value="F:structural constituent of chitin-based larval cuticle"/>
    <property type="evidence" value="ECO:0007669"/>
    <property type="project" value="TreeGrafter"/>
</dbReference>
<keyword evidence="4" id="KW-1185">Reference proteome</keyword>
<dbReference type="OMA" id="ISHRPHQ"/>
<name>A0A553PL74_TIGCA</name>
<protein>
    <recommendedName>
        <fullName evidence="5">Cuticle protein 7</fullName>
    </recommendedName>
</protein>
<dbReference type="InterPro" id="IPR000618">
    <property type="entry name" value="Insect_cuticle"/>
</dbReference>
<evidence type="ECO:0000256" key="1">
    <source>
        <dbReference type="PROSITE-ProRule" id="PRU00497"/>
    </source>
</evidence>
<dbReference type="AlphaFoldDB" id="A0A553PL74"/>
<dbReference type="InterPro" id="IPR050468">
    <property type="entry name" value="Cuticle_Struct_Prot"/>
</dbReference>
<dbReference type="PANTHER" id="PTHR10380">
    <property type="entry name" value="CUTICLE PROTEIN"/>
    <property type="match status" value="1"/>
</dbReference>